<accession>A0ABP7F4F4</accession>
<feature type="transmembrane region" description="Helical" evidence="12">
    <location>
        <begin position="259"/>
        <end position="277"/>
    </location>
</feature>
<keyword evidence="6 12" id="KW-0812">Transmembrane</keyword>
<comment type="caution">
    <text evidence="13">The sequence shown here is derived from an EMBL/GenBank/DDBJ whole genome shotgun (WGS) entry which is preliminary data.</text>
</comment>
<dbReference type="PANTHER" id="PTHR32196:SF32">
    <property type="entry name" value="XYLOSE TRANSPORT SYSTEM PERMEASE PROTEIN XYLH"/>
    <property type="match status" value="1"/>
</dbReference>
<dbReference type="EMBL" id="BAABDD010000002">
    <property type="protein sequence ID" value="GAA3728123.1"/>
    <property type="molecule type" value="Genomic_DNA"/>
</dbReference>
<name>A0ABP7F4F4_9ACTN</name>
<evidence type="ECO:0000256" key="11">
    <source>
        <dbReference type="SAM" id="MobiDB-lite"/>
    </source>
</evidence>
<gene>
    <name evidence="13" type="ORF">GCM10022402_06030</name>
</gene>
<keyword evidence="7 12" id="KW-1133">Transmembrane helix</keyword>
<proteinExistence type="predicted"/>
<dbReference type="InterPro" id="IPR001851">
    <property type="entry name" value="ABC_transp_permease"/>
</dbReference>
<evidence type="ECO:0000256" key="6">
    <source>
        <dbReference type="ARBA" id="ARBA00022692"/>
    </source>
</evidence>
<evidence type="ECO:0000256" key="2">
    <source>
        <dbReference type="ARBA" id="ARBA00022448"/>
    </source>
</evidence>
<comment type="subcellular location">
    <subcellularLocation>
        <location evidence="1">Cell membrane</location>
        <topology evidence="1">Multi-pass membrane protein</topology>
    </subcellularLocation>
</comment>
<dbReference type="PANTHER" id="PTHR32196">
    <property type="entry name" value="ABC TRANSPORTER PERMEASE PROTEIN YPHD-RELATED-RELATED"/>
    <property type="match status" value="1"/>
</dbReference>
<dbReference type="CDD" id="cd06579">
    <property type="entry name" value="TM_PBP1_transp_AraH_like"/>
    <property type="match status" value="1"/>
</dbReference>
<feature type="compositionally biased region" description="Basic and acidic residues" evidence="11">
    <location>
        <begin position="33"/>
        <end position="45"/>
    </location>
</feature>
<evidence type="ECO:0000256" key="10">
    <source>
        <dbReference type="ARBA" id="ARBA00035686"/>
    </source>
</evidence>
<keyword evidence="3" id="KW-1003">Cell membrane</keyword>
<feature type="transmembrane region" description="Helical" evidence="12">
    <location>
        <begin position="104"/>
        <end position="121"/>
    </location>
</feature>
<comment type="function">
    <text evidence="9">Part of the binding-protein-dependent transport system for D-xylose. Probably responsible for the translocation of the substrate across the membrane.</text>
</comment>
<keyword evidence="5" id="KW-0762">Sugar transport</keyword>
<organism evidence="13 14">
    <name type="scientific">Salinactinospora qingdaonensis</name>
    <dbReference type="NCBI Taxonomy" id="702744"/>
    <lineage>
        <taxon>Bacteria</taxon>
        <taxon>Bacillati</taxon>
        <taxon>Actinomycetota</taxon>
        <taxon>Actinomycetes</taxon>
        <taxon>Streptosporangiales</taxon>
        <taxon>Nocardiopsidaceae</taxon>
        <taxon>Salinactinospora</taxon>
    </lineage>
</organism>
<feature type="transmembrane region" description="Helical" evidence="12">
    <location>
        <begin position="329"/>
        <end position="350"/>
    </location>
</feature>
<feature type="transmembrane region" description="Helical" evidence="12">
    <location>
        <begin position="388"/>
        <end position="407"/>
    </location>
</feature>
<keyword evidence="8 12" id="KW-0472">Membrane</keyword>
<evidence type="ECO:0000256" key="12">
    <source>
        <dbReference type="SAM" id="Phobius"/>
    </source>
</evidence>
<evidence type="ECO:0000256" key="3">
    <source>
        <dbReference type="ARBA" id="ARBA00022475"/>
    </source>
</evidence>
<feature type="region of interest" description="Disordered" evidence="11">
    <location>
        <begin position="1"/>
        <end position="51"/>
    </location>
</feature>
<reference evidence="14" key="1">
    <citation type="journal article" date="2019" name="Int. J. Syst. Evol. Microbiol.">
        <title>The Global Catalogue of Microorganisms (GCM) 10K type strain sequencing project: providing services to taxonomists for standard genome sequencing and annotation.</title>
        <authorList>
            <consortium name="The Broad Institute Genomics Platform"/>
            <consortium name="The Broad Institute Genome Sequencing Center for Infectious Disease"/>
            <person name="Wu L."/>
            <person name="Ma J."/>
        </authorList>
    </citation>
    <scope>NUCLEOTIDE SEQUENCE [LARGE SCALE GENOMIC DNA]</scope>
    <source>
        <strain evidence="14">JCM 17137</strain>
    </source>
</reference>
<evidence type="ECO:0000256" key="5">
    <source>
        <dbReference type="ARBA" id="ARBA00022597"/>
    </source>
</evidence>
<feature type="transmembrane region" description="Helical" evidence="12">
    <location>
        <begin position="211"/>
        <end position="238"/>
    </location>
</feature>
<protein>
    <recommendedName>
        <fullName evidence="10">Xylose transport system permease protein XylH</fullName>
    </recommendedName>
</protein>
<sequence length="442" mass="45661">MAQQATPKGQQGKQQGGQPPAGTGTAPTGETPAVEREAMERDPRLLPEATTAKGLLTEATRRIRGGELGPLPVIVGLIVICIVFQSLNSNFLTPQNLSNLSLQIVYYGLLSTGVIMVLLLGEIDLSIGSISGMAAAVLGVLAVNVGINGVLAIALAVLAGTLAGTIQGTLFAKVGVPAFVVTLAGLLGWQGAQLYLLGSDGTINVPYEGPIAYLTQTFFVPWVGWTIGAVAVGAFALTTFIGERRRAKAGLPAKSTVNIATRTVLLALPVFGGVMVLNMWKGVPLAFLIFVGFVVAFDLMLRKTPYGRKVFAVGGNAEAARRAGINVDLIRISVFALASTLSAVGGVMTVSRGFAVSQTTGGGEVLMLAIAAAVIGGTSLFGGRGNAYSALLGGLVLGAITSGLYLLQMDASVRFMITAVVLLIAVILDAMSRRSRKQHARS</sequence>
<evidence type="ECO:0000256" key="7">
    <source>
        <dbReference type="ARBA" id="ARBA00022989"/>
    </source>
</evidence>
<feature type="transmembrane region" description="Helical" evidence="12">
    <location>
        <begin position="170"/>
        <end position="191"/>
    </location>
</feature>
<feature type="compositionally biased region" description="Low complexity" evidence="11">
    <location>
        <begin position="1"/>
        <end position="32"/>
    </location>
</feature>
<feature type="transmembrane region" description="Helical" evidence="12">
    <location>
        <begin position="133"/>
        <end position="158"/>
    </location>
</feature>
<evidence type="ECO:0000256" key="4">
    <source>
        <dbReference type="ARBA" id="ARBA00022519"/>
    </source>
</evidence>
<keyword evidence="14" id="KW-1185">Reference proteome</keyword>
<feature type="transmembrane region" description="Helical" evidence="12">
    <location>
        <begin position="71"/>
        <end position="92"/>
    </location>
</feature>
<feature type="transmembrane region" description="Helical" evidence="12">
    <location>
        <begin position="362"/>
        <end position="381"/>
    </location>
</feature>
<dbReference type="Pfam" id="PF02653">
    <property type="entry name" value="BPD_transp_2"/>
    <property type="match status" value="1"/>
</dbReference>
<feature type="transmembrane region" description="Helical" evidence="12">
    <location>
        <begin position="283"/>
        <end position="301"/>
    </location>
</feature>
<evidence type="ECO:0000313" key="14">
    <source>
        <dbReference type="Proteomes" id="UP001500908"/>
    </source>
</evidence>
<evidence type="ECO:0000256" key="1">
    <source>
        <dbReference type="ARBA" id="ARBA00004651"/>
    </source>
</evidence>
<dbReference type="Proteomes" id="UP001500908">
    <property type="component" value="Unassembled WGS sequence"/>
</dbReference>
<keyword evidence="4" id="KW-0997">Cell inner membrane</keyword>
<evidence type="ECO:0000256" key="9">
    <source>
        <dbReference type="ARBA" id="ARBA00035611"/>
    </source>
</evidence>
<keyword evidence="2" id="KW-0813">Transport</keyword>
<evidence type="ECO:0000313" key="13">
    <source>
        <dbReference type="EMBL" id="GAA3728123.1"/>
    </source>
</evidence>
<feature type="transmembrane region" description="Helical" evidence="12">
    <location>
        <begin position="413"/>
        <end position="431"/>
    </location>
</feature>
<evidence type="ECO:0000256" key="8">
    <source>
        <dbReference type="ARBA" id="ARBA00023136"/>
    </source>
</evidence>